<dbReference type="InterPro" id="IPR052366">
    <property type="entry name" value="GTP_Pyrophosphokinase"/>
</dbReference>
<dbReference type="RefSeq" id="WP_231815494.1">
    <property type="nucleotide sequence ID" value="NZ_JAJOZR010000009.1"/>
</dbReference>
<proteinExistence type="predicted"/>
<evidence type="ECO:0000313" key="1">
    <source>
        <dbReference type="EMBL" id="MCD7110259.1"/>
    </source>
</evidence>
<comment type="caution">
    <text evidence="1">The sequence shown here is derived from an EMBL/GenBank/DDBJ whole genome shotgun (WGS) entry which is preliminary data.</text>
</comment>
<protein>
    <recommendedName>
        <fullName evidence="3">RelA/SpoT domain-containing protein</fullName>
    </recommendedName>
</protein>
<evidence type="ECO:0008006" key="3">
    <source>
        <dbReference type="Google" id="ProtNLM"/>
    </source>
</evidence>
<dbReference type="EMBL" id="JAJOZR010000009">
    <property type="protein sequence ID" value="MCD7110259.1"/>
    <property type="molecule type" value="Genomic_DNA"/>
</dbReference>
<dbReference type="Proteomes" id="UP001139089">
    <property type="component" value="Unassembled WGS sequence"/>
</dbReference>
<dbReference type="SUPFAM" id="SSF81301">
    <property type="entry name" value="Nucleotidyltransferase"/>
    <property type="match status" value="1"/>
</dbReference>
<organism evidence="1 2">
    <name type="scientific">Rhizobium quercicola</name>
    <dbReference type="NCBI Taxonomy" id="2901226"/>
    <lineage>
        <taxon>Bacteria</taxon>
        <taxon>Pseudomonadati</taxon>
        <taxon>Pseudomonadota</taxon>
        <taxon>Alphaproteobacteria</taxon>
        <taxon>Hyphomicrobiales</taxon>
        <taxon>Rhizobiaceae</taxon>
        <taxon>Rhizobium/Agrobacterium group</taxon>
        <taxon>Rhizobium</taxon>
    </lineage>
</organism>
<dbReference type="PANTHER" id="PTHR47837">
    <property type="entry name" value="GTP PYROPHOSPHOKINASE YJBM"/>
    <property type="match status" value="1"/>
</dbReference>
<dbReference type="PANTHER" id="PTHR47837:SF1">
    <property type="entry name" value="GTP PYROPHOSPHOKINASE YJBM"/>
    <property type="match status" value="1"/>
</dbReference>
<gene>
    <name evidence="1" type="ORF">LRX75_14560</name>
</gene>
<dbReference type="AlphaFoldDB" id="A0A9X1T1M8"/>
<evidence type="ECO:0000313" key="2">
    <source>
        <dbReference type="Proteomes" id="UP001139089"/>
    </source>
</evidence>
<name>A0A9X1T1M8_9HYPH</name>
<reference evidence="1" key="1">
    <citation type="submission" date="2021-12" db="EMBL/GenBank/DDBJ databases">
        <authorList>
            <person name="Li Y."/>
        </authorList>
    </citation>
    <scope>NUCLEOTIDE SEQUENCE</scope>
    <source>
        <strain evidence="1">DKSPLA3</strain>
    </source>
</reference>
<dbReference type="InterPro" id="IPR043519">
    <property type="entry name" value="NT_sf"/>
</dbReference>
<accession>A0A9X1T1M8</accession>
<sequence>MFDYKGPRENTSYDGLKIEVQVRTRLQHAWATAVEAVGIFTKQALKSNQGDEDWLRFFALMGSAIAAIEKCNPIPNTPLDKQNLINEIKILSDSLHVGEMLMVYNTTIQAVGAAKDAKYFLLILDPDAAKITVRRYKAKESEKANRDYTKLESEIVENSATQVVLVSVENINALKRAYPNYFLDTNTFSDVVKQVLNGKFPDPIK</sequence>
<keyword evidence="2" id="KW-1185">Reference proteome</keyword>